<keyword evidence="6" id="KW-0175">Coiled coil</keyword>
<dbReference type="SUPFAM" id="SSF55073">
    <property type="entry name" value="Nucleotide cyclase"/>
    <property type="match status" value="1"/>
</dbReference>
<evidence type="ECO:0000256" key="7">
    <source>
        <dbReference type="SAM" id="Phobius"/>
    </source>
</evidence>
<gene>
    <name evidence="10" type="ORF">C7457_0381</name>
</gene>
<evidence type="ECO:0000256" key="4">
    <source>
        <dbReference type="ARBA" id="ARBA00022989"/>
    </source>
</evidence>
<dbReference type="PROSITE" id="PS50883">
    <property type="entry name" value="EAL"/>
    <property type="match status" value="1"/>
</dbReference>
<keyword evidence="2" id="KW-1003">Cell membrane</keyword>
<evidence type="ECO:0000256" key="2">
    <source>
        <dbReference type="ARBA" id="ARBA00022475"/>
    </source>
</evidence>
<dbReference type="CDD" id="cd01948">
    <property type="entry name" value="EAL"/>
    <property type="match status" value="1"/>
</dbReference>
<evidence type="ECO:0000259" key="8">
    <source>
        <dbReference type="PROSITE" id="PS50883"/>
    </source>
</evidence>
<keyword evidence="11" id="KW-1185">Reference proteome</keyword>
<accession>A0A420W866</accession>
<dbReference type="Pfam" id="PF08269">
    <property type="entry name" value="dCache_2"/>
    <property type="match status" value="1"/>
</dbReference>
<keyword evidence="5 7" id="KW-0472">Membrane</keyword>
<dbReference type="EMBL" id="RBIE01000001">
    <property type="protein sequence ID" value="RKQ63507.1"/>
    <property type="molecule type" value="Genomic_DNA"/>
</dbReference>
<comment type="caution">
    <text evidence="10">The sequence shown here is derived from an EMBL/GenBank/DDBJ whole genome shotgun (WGS) entry which is preliminary data.</text>
</comment>
<keyword evidence="3 7" id="KW-0812">Transmembrane</keyword>
<evidence type="ECO:0000256" key="6">
    <source>
        <dbReference type="SAM" id="Coils"/>
    </source>
</evidence>
<dbReference type="InterPro" id="IPR004010">
    <property type="entry name" value="Double_Cache_2"/>
</dbReference>
<reference evidence="10 11" key="1">
    <citation type="submission" date="2018-10" db="EMBL/GenBank/DDBJ databases">
        <title>Genomic Encyclopedia of Type Strains, Phase IV (KMG-IV): sequencing the most valuable type-strain genomes for metagenomic binning, comparative biology and taxonomic classification.</title>
        <authorList>
            <person name="Goeker M."/>
        </authorList>
    </citation>
    <scope>NUCLEOTIDE SEQUENCE [LARGE SCALE GENOMIC DNA]</scope>
    <source>
        <strain evidence="10 11">DSM 15521</strain>
    </source>
</reference>
<dbReference type="Pfam" id="PF00563">
    <property type="entry name" value="EAL"/>
    <property type="match status" value="1"/>
</dbReference>
<feature type="coiled-coil region" evidence="6">
    <location>
        <begin position="482"/>
        <end position="541"/>
    </location>
</feature>
<dbReference type="NCBIfam" id="TIGR00254">
    <property type="entry name" value="GGDEF"/>
    <property type="match status" value="1"/>
</dbReference>
<feature type="domain" description="EAL" evidence="8">
    <location>
        <begin position="527"/>
        <end position="769"/>
    </location>
</feature>
<dbReference type="PANTHER" id="PTHR33121">
    <property type="entry name" value="CYCLIC DI-GMP PHOSPHODIESTERASE PDEF"/>
    <property type="match status" value="1"/>
</dbReference>
<dbReference type="Gene3D" id="3.30.450.20">
    <property type="entry name" value="PAS domain"/>
    <property type="match status" value="1"/>
</dbReference>
<dbReference type="SMART" id="SM00052">
    <property type="entry name" value="EAL"/>
    <property type="match status" value="1"/>
</dbReference>
<evidence type="ECO:0000259" key="9">
    <source>
        <dbReference type="PROSITE" id="PS50887"/>
    </source>
</evidence>
<dbReference type="AlphaFoldDB" id="A0A420W866"/>
<dbReference type="GO" id="GO:0071111">
    <property type="term" value="F:cyclic-guanylate-specific phosphodiesterase activity"/>
    <property type="evidence" value="ECO:0007669"/>
    <property type="project" value="InterPro"/>
</dbReference>
<feature type="transmembrane region" description="Helical" evidence="7">
    <location>
        <begin position="311"/>
        <end position="332"/>
    </location>
</feature>
<dbReference type="InterPro" id="IPR050706">
    <property type="entry name" value="Cyclic-di-GMP_PDE-like"/>
</dbReference>
<sequence>MKGDKKTLSTTPTLLIISMLVGLFGLVIFFYTFYKSELNQAIYKSVLTQAKNRLKYTTSSYESLLKEEGHLNLKESKEEIKEEVKNAWVIANSIYHFCKRRGCRDETIKLLIKNALQNYRFFNGLGYIFIDKVKGRVVLNPAHPQIEGKSMWNWKDLKGKFVHREFERIVLYSPNGEGFITYYWYKPNSKEVDKKISYIKLFKPYNWIIGGGVYSFQIKEKIKKHALSVGKAINAFIYDPSSQKEKPAVLKGLKPEDLREGVFVYTKDKLYYLKLYPEWNWIVGSYISKSEMVKDTFYLQKEFLTKANKTIVLTSAVILIIITLSSFALFNYNRKLAESIKELKEKEGKLIKLTRNLKIIAYKDEITDLPNSKKLIEDLIKIDPSKNIHFALINIRNFRELNELFGFDDGNKILKAFAQNLKREVKKLCKSCIVYRIRGDKFGVLSCGLNDTQFIELIEKIIQKLENHEFEVNNIKFKLDVIAGISKNRDNLLIEAEMAEEEAKKRDFKLYVFDKELENKFKKLEENLKIAILLKDALENDKVVPFFQPIVELKSLKVVKHEALMRVETPEGILNPGQFLEVAKKISIYKKLSQSVLEKAFKKCAETGTDISVNLSTEDLASNRMVNWIIGKLEEYKIAEKVCFEVVETEAFSDLKILENFYRRIKDIGALLAIDDFGSGYSNYEYLATVKPDVVKIDGSLISKISTSKEVEKLVRHIVAFCKDLQIKTVAEFISSKELYEKAKEIGIDYGQGYYFGKPSPEIKNELEV</sequence>
<organism evidence="10 11">
    <name type="scientific">Thermovibrio guaymasensis</name>
    <dbReference type="NCBI Taxonomy" id="240167"/>
    <lineage>
        <taxon>Bacteria</taxon>
        <taxon>Pseudomonadati</taxon>
        <taxon>Aquificota</taxon>
        <taxon>Aquificia</taxon>
        <taxon>Desulfurobacteriales</taxon>
        <taxon>Desulfurobacteriaceae</taxon>
        <taxon>Thermovibrio</taxon>
    </lineage>
</organism>
<dbReference type="SMART" id="SM00267">
    <property type="entry name" value="GGDEF"/>
    <property type="match status" value="1"/>
</dbReference>
<dbReference type="InterPro" id="IPR035919">
    <property type="entry name" value="EAL_sf"/>
</dbReference>
<feature type="coiled-coil region" evidence="6">
    <location>
        <begin position="329"/>
        <end position="356"/>
    </location>
</feature>
<feature type="domain" description="GGDEF" evidence="9">
    <location>
        <begin position="386"/>
        <end position="515"/>
    </location>
</feature>
<evidence type="ECO:0000256" key="5">
    <source>
        <dbReference type="ARBA" id="ARBA00023136"/>
    </source>
</evidence>
<dbReference type="Gene3D" id="3.30.70.270">
    <property type="match status" value="1"/>
</dbReference>
<dbReference type="Gene3D" id="3.20.20.450">
    <property type="entry name" value="EAL domain"/>
    <property type="match status" value="1"/>
</dbReference>
<dbReference type="InterPro" id="IPR001633">
    <property type="entry name" value="EAL_dom"/>
</dbReference>
<comment type="subcellular location">
    <subcellularLocation>
        <location evidence="1">Cell membrane</location>
        <topology evidence="1">Multi-pass membrane protein</topology>
    </subcellularLocation>
</comment>
<name>A0A420W866_9BACT</name>
<dbReference type="InterPro" id="IPR043128">
    <property type="entry name" value="Rev_trsase/Diguanyl_cyclase"/>
</dbReference>
<feature type="transmembrane region" description="Helical" evidence="7">
    <location>
        <begin position="12"/>
        <end position="34"/>
    </location>
</feature>
<evidence type="ECO:0000256" key="1">
    <source>
        <dbReference type="ARBA" id="ARBA00004651"/>
    </source>
</evidence>
<dbReference type="Proteomes" id="UP000280881">
    <property type="component" value="Unassembled WGS sequence"/>
</dbReference>
<evidence type="ECO:0000313" key="11">
    <source>
        <dbReference type="Proteomes" id="UP000280881"/>
    </source>
</evidence>
<dbReference type="PANTHER" id="PTHR33121:SF79">
    <property type="entry name" value="CYCLIC DI-GMP PHOSPHODIESTERASE PDED-RELATED"/>
    <property type="match status" value="1"/>
</dbReference>
<dbReference type="InterPro" id="IPR029787">
    <property type="entry name" value="Nucleotide_cyclase"/>
</dbReference>
<protein>
    <submittedName>
        <fullName evidence="10">Diguanylate cyclase (GGDEF)-like protein</fullName>
    </submittedName>
</protein>
<keyword evidence="4 7" id="KW-1133">Transmembrane helix</keyword>
<evidence type="ECO:0000313" key="10">
    <source>
        <dbReference type="EMBL" id="RKQ63507.1"/>
    </source>
</evidence>
<dbReference type="SMART" id="SM01049">
    <property type="entry name" value="Cache_2"/>
    <property type="match status" value="1"/>
</dbReference>
<dbReference type="SUPFAM" id="SSF141868">
    <property type="entry name" value="EAL domain-like"/>
    <property type="match status" value="1"/>
</dbReference>
<dbReference type="GO" id="GO:0005886">
    <property type="term" value="C:plasma membrane"/>
    <property type="evidence" value="ECO:0007669"/>
    <property type="project" value="UniProtKB-SubCell"/>
</dbReference>
<dbReference type="InterPro" id="IPR033480">
    <property type="entry name" value="sCache_2"/>
</dbReference>
<dbReference type="PROSITE" id="PS50887">
    <property type="entry name" value="GGDEF"/>
    <property type="match status" value="1"/>
</dbReference>
<dbReference type="InterPro" id="IPR000160">
    <property type="entry name" value="GGDEF_dom"/>
</dbReference>
<evidence type="ECO:0000256" key="3">
    <source>
        <dbReference type="ARBA" id="ARBA00022692"/>
    </source>
</evidence>
<dbReference type="Pfam" id="PF00990">
    <property type="entry name" value="GGDEF"/>
    <property type="match status" value="1"/>
</dbReference>
<proteinExistence type="predicted"/>